<dbReference type="Pfam" id="PF10175">
    <property type="entry name" value="MPP6"/>
    <property type="match status" value="1"/>
</dbReference>
<feature type="compositionally biased region" description="Basic residues" evidence="1">
    <location>
        <begin position="271"/>
        <end position="281"/>
    </location>
</feature>
<evidence type="ECO:0000313" key="2">
    <source>
        <dbReference type="EMBL" id="GJN92787.1"/>
    </source>
</evidence>
<gene>
    <name evidence="2" type="ORF">Rhopal_005825-T1</name>
</gene>
<feature type="compositionally biased region" description="Basic and acidic residues" evidence="1">
    <location>
        <begin position="347"/>
        <end position="373"/>
    </location>
</feature>
<feature type="region of interest" description="Disordered" evidence="1">
    <location>
        <begin position="139"/>
        <end position="380"/>
    </location>
</feature>
<proteinExistence type="predicted"/>
<dbReference type="Proteomes" id="UP001342314">
    <property type="component" value="Unassembled WGS sequence"/>
</dbReference>
<feature type="compositionally biased region" description="Low complexity" evidence="1">
    <location>
        <begin position="175"/>
        <end position="187"/>
    </location>
</feature>
<keyword evidence="3" id="KW-1185">Reference proteome</keyword>
<sequence>MGLSSGTLGLKFMNRAQPAGVQAAPNKDNFDVARGATKITQHAGLASRSAAVADQAGQVALDRDEDWSRRTVAGQSGRRTVVHESSLLSFPLLSTLNSASSTSTASFSSSATSYSSMPLTAGAISGRRSYGGANVEIEKLNDPSSHQKPTSTSASGESKSALKKRLKAERDAAPVSVRRSGSSSVLSDAKAGKRVSQLDAQGEGSGGKRRRTGEFDAPAGQGEMDAMRWEADDDQVALTPAKSGGSGGAEAPAQAQAASFARPSGFEGARKSKARAPKGKGKSGLMDDDYRWGKEGEMREWDEGKEDDSDEESASEDEGLLRDDDEADSDEDEVVEEPTRGNKGAKPGKDAAKKAQARREVEDAIGRSEERRMAVGKRRK</sequence>
<feature type="compositionally biased region" description="Polar residues" evidence="1">
    <location>
        <begin position="142"/>
        <end position="158"/>
    </location>
</feature>
<feature type="compositionally biased region" description="Basic and acidic residues" evidence="1">
    <location>
        <begin position="288"/>
        <end position="302"/>
    </location>
</feature>
<protein>
    <submittedName>
        <fullName evidence="2">Uncharacterized protein</fullName>
    </submittedName>
</protein>
<reference evidence="2 3" key="1">
    <citation type="submission" date="2021-12" db="EMBL/GenBank/DDBJ databases">
        <title>High titer production of polyol ester of fatty acids by Rhodotorula paludigena BS15 towards product separation-free biomass refinery.</title>
        <authorList>
            <person name="Mano J."/>
            <person name="Ono H."/>
            <person name="Tanaka T."/>
            <person name="Naito K."/>
            <person name="Sushida H."/>
            <person name="Ike M."/>
            <person name="Tokuyasu K."/>
            <person name="Kitaoka M."/>
        </authorList>
    </citation>
    <scope>NUCLEOTIDE SEQUENCE [LARGE SCALE GENOMIC DNA]</scope>
    <source>
        <strain evidence="2 3">BS15</strain>
    </source>
</reference>
<dbReference type="AlphaFoldDB" id="A0AAV5GTT9"/>
<accession>A0AAV5GTT9</accession>
<evidence type="ECO:0000256" key="1">
    <source>
        <dbReference type="SAM" id="MobiDB-lite"/>
    </source>
</evidence>
<dbReference type="EMBL" id="BQKY01000012">
    <property type="protein sequence ID" value="GJN92787.1"/>
    <property type="molecule type" value="Genomic_DNA"/>
</dbReference>
<evidence type="ECO:0000313" key="3">
    <source>
        <dbReference type="Proteomes" id="UP001342314"/>
    </source>
</evidence>
<feature type="compositionally biased region" description="Acidic residues" evidence="1">
    <location>
        <begin position="303"/>
        <end position="336"/>
    </location>
</feature>
<feature type="compositionally biased region" description="Low complexity" evidence="1">
    <location>
        <begin position="249"/>
        <end position="264"/>
    </location>
</feature>
<comment type="caution">
    <text evidence="2">The sequence shown here is derived from an EMBL/GenBank/DDBJ whole genome shotgun (WGS) entry which is preliminary data.</text>
</comment>
<name>A0AAV5GTT9_9BASI</name>
<organism evidence="2 3">
    <name type="scientific">Rhodotorula paludigena</name>
    <dbReference type="NCBI Taxonomy" id="86838"/>
    <lineage>
        <taxon>Eukaryota</taxon>
        <taxon>Fungi</taxon>
        <taxon>Dikarya</taxon>
        <taxon>Basidiomycota</taxon>
        <taxon>Pucciniomycotina</taxon>
        <taxon>Microbotryomycetes</taxon>
        <taxon>Sporidiobolales</taxon>
        <taxon>Sporidiobolaceae</taxon>
        <taxon>Rhodotorula</taxon>
    </lineage>
</organism>